<sequence>MGTARDDSFILINFDKISYKSLTDPTKKRKGFSVFLILTDLQKSKEFSLVDESLQLGGYDLHVGVTWAARWGCAGGAWVTLRKGRAEVLGIVKTAIGRRLCVIHGHVVIEELRGGSVEATRLEVELHLKIWLAQNRNGKERLMDSLSWCGQKKVRLEERATRRGKCDNAKCVRMDAGWKETYVVEKPIVHSQRVRCGGHFCFGNDVFLGRVRPETYPQTQGSEGGTVKGTSGVKKPTRSWKEAGRQKIVEKSDSCPISDKSPKPSGYSNLGRHSEMFSLASTKGMLRCFHQNTN</sequence>
<feature type="non-terminal residue" evidence="2">
    <location>
        <position position="294"/>
    </location>
</feature>
<accession>A0AA38GT53</accession>
<evidence type="ECO:0000256" key="1">
    <source>
        <dbReference type="SAM" id="MobiDB-lite"/>
    </source>
</evidence>
<evidence type="ECO:0000313" key="3">
    <source>
        <dbReference type="Proteomes" id="UP000824469"/>
    </source>
</evidence>
<dbReference type="AlphaFoldDB" id="A0AA38GT53"/>
<gene>
    <name evidence="2" type="ORF">KI387_000502</name>
</gene>
<protein>
    <submittedName>
        <fullName evidence="2">Uncharacterized protein</fullName>
    </submittedName>
</protein>
<proteinExistence type="predicted"/>
<feature type="compositionally biased region" description="Basic and acidic residues" evidence="1">
    <location>
        <begin position="239"/>
        <end position="253"/>
    </location>
</feature>
<reference evidence="2 3" key="1">
    <citation type="journal article" date="2021" name="Nat. Plants">
        <title>The Taxus genome provides insights into paclitaxel biosynthesis.</title>
        <authorList>
            <person name="Xiong X."/>
            <person name="Gou J."/>
            <person name="Liao Q."/>
            <person name="Li Y."/>
            <person name="Zhou Q."/>
            <person name="Bi G."/>
            <person name="Li C."/>
            <person name="Du R."/>
            <person name="Wang X."/>
            <person name="Sun T."/>
            <person name="Guo L."/>
            <person name="Liang H."/>
            <person name="Lu P."/>
            <person name="Wu Y."/>
            <person name="Zhang Z."/>
            <person name="Ro D.K."/>
            <person name="Shang Y."/>
            <person name="Huang S."/>
            <person name="Yan J."/>
        </authorList>
    </citation>
    <scope>NUCLEOTIDE SEQUENCE [LARGE SCALE GENOMIC DNA]</scope>
    <source>
        <strain evidence="2">Ta-2019</strain>
    </source>
</reference>
<dbReference type="Proteomes" id="UP000824469">
    <property type="component" value="Unassembled WGS sequence"/>
</dbReference>
<comment type="caution">
    <text evidence="2">The sequence shown here is derived from an EMBL/GenBank/DDBJ whole genome shotgun (WGS) entry which is preliminary data.</text>
</comment>
<feature type="region of interest" description="Disordered" evidence="1">
    <location>
        <begin position="216"/>
        <end position="271"/>
    </location>
</feature>
<name>A0AA38GT53_TAXCH</name>
<keyword evidence="3" id="KW-1185">Reference proteome</keyword>
<evidence type="ECO:0000313" key="2">
    <source>
        <dbReference type="EMBL" id="KAH9328394.1"/>
    </source>
</evidence>
<dbReference type="EMBL" id="JAHRHJ020000001">
    <property type="protein sequence ID" value="KAH9328394.1"/>
    <property type="molecule type" value="Genomic_DNA"/>
</dbReference>
<organism evidence="2 3">
    <name type="scientific">Taxus chinensis</name>
    <name type="common">Chinese yew</name>
    <name type="synonym">Taxus wallichiana var. chinensis</name>
    <dbReference type="NCBI Taxonomy" id="29808"/>
    <lineage>
        <taxon>Eukaryota</taxon>
        <taxon>Viridiplantae</taxon>
        <taxon>Streptophyta</taxon>
        <taxon>Embryophyta</taxon>
        <taxon>Tracheophyta</taxon>
        <taxon>Spermatophyta</taxon>
        <taxon>Pinopsida</taxon>
        <taxon>Pinidae</taxon>
        <taxon>Conifers II</taxon>
        <taxon>Cupressales</taxon>
        <taxon>Taxaceae</taxon>
        <taxon>Taxus</taxon>
    </lineage>
</organism>